<dbReference type="AlphaFoldDB" id="A0AAV7JV74"/>
<protein>
    <recommendedName>
        <fullName evidence="7">Small-subunit processome Utp12 domain-containing protein</fullName>
    </recommendedName>
</protein>
<keyword evidence="4" id="KW-0677">Repeat</keyword>
<comment type="subcellular location">
    <subcellularLocation>
        <location evidence="1">Nucleus</location>
        <location evidence="1">Nucleolus</location>
    </subcellularLocation>
</comment>
<organism evidence="8 9">
    <name type="scientific">Oopsacas minuta</name>
    <dbReference type="NCBI Taxonomy" id="111878"/>
    <lineage>
        <taxon>Eukaryota</taxon>
        <taxon>Metazoa</taxon>
        <taxon>Porifera</taxon>
        <taxon>Hexactinellida</taxon>
        <taxon>Hexasterophora</taxon>
        <taxon>Lyssacinosida</taxon>
        <taxon>Leucopsacidae</taxon>
        <taxon>Oopsacas</taxon>
    </lineage>
</organism>
<feature type="domain" description="Small-subunit processome Utp12" evidence="7">
    <location>
        <begin position="782"/>
        <end position="885"/>
    </location>
</feature>
<feature type="repeat" description="WD" evidence="6">
    <location>
        <begin position="143"/>
        <end position="176"/>
    </location>
</feature>
<accession>A0AAV7JV74</accession>
<dbReference type="SMART" id="SM00320">
    <property type="entry name" value="WD40"/>
    <property type="match status" value="11"/>
</dbReference>
<gene>
    <name evidence="8" type="ORF">LOD99_4103</name>
</gene>
<evidence type="ECO:0000256" key="2">
    <source>
        <dbReference type="ARBA" id="ARBA00010226"/>
    </source>
</evidence>
<dbReference type="InterPro" id="IPR027145">
    <property type="entry name" value="PWP2"/>
</dbReference>
<name>A0AAV7JV74_9METZ</name>
<dbReference type="PROSITE" id="PS50082">
    <property type="entry name" value="WD_REPEATS_2"/>
    <property type="match status" value="4"/>
</dbReference>
<evidence type="ECO:0000256" key="5">
    <source>
        <dbReference type="ARBA" id="ARBA00023242"/>
    </source>
</evidence>
<dbReference type="InterPro" id="IPR036322">
    <property type="entry name" value="WD40_repeat_dom_sf"/>
</dbReference>
<dbReference type="Pfam" id="PF00400">
    <property type="entry name" value="WD40"/>
    <property type="match status" value="5"/>
</dbReference>
<keyword evidence="5" id="KW-0539">Nucleus</keyword>
<dbReference type="PANTHER" id="PTHR19858">
    <property type="entry name" value="WD40 REPEAT PROTEIN"/>
    <property type="match status" value="1"/>
</dbReference>
<dbReference type="GO" id="GO:0000462">
    <property type="term" value="P:maturation of SSU-rRNA from tricistronic rRNA transcript (SSU-rRNA, 5.8S rRNA, LSU-rRNA)"/>
    <property type="evidence" value="ECO:0007669"/>
    <property type="project" value="TreeGrafter"/>
</dbReference>
<keyword evidence="3 6" id="KW-0853">WD repeat</keyword>
<evidence type="ECO:0000313" key="8">
    <source>
        <dbReference type="EMBL" id="KAI6652717.1"/>
    </source>
</evidence>
<comment type="caution">
    <text evidence="8">The sequence shown here is derived from an EMBL/GenBank/DDBJ whole genome shotgun (WGS) entry which is preliminary data.</text>
</comment>
<sequence length="898" mass="100796">MLNIKLNYVFSNLCGCMYKQGNIIFTPDGNSVLSPVGNRVTQFDLKNNKSTTFPFQNRKNISRIALSPDGDLLLSVDDDGRLILVNLYRKVVLQHINLKLPVKDIKFSPDGSLISVTHGRILDIWYSPTKVKKFASFQRFNSFRGHSDKITCIDWSSDSEFVATGSADMTVRVFSMHRIYGYRSIRLAGHRNTLVGCFFEKNSLSLYTLCKGSVLLYWSCDVSLEEARELRERAVTEEGRKLGFEQSSEKDLFFFDKERDEEEASSSDEDNKYESIAKRIKKSNSIVWTRSDKHILNTEHHSTISSACYSSHIRILVVGFKNGVFVLYETPSLVQIHSLSVSQHAINSAALNTSGQWLALASKTLGQLVVWEWSSETFILKQQGHSLGMSCLTYSPDGEVIVTGGQDGKVKLWSTATSFCFATFGEHTGPVTGVCYNAVGQVIISASLDGTVRAFDTKRYRNFRTYTSPDPAQFSSLAVDFSGELICAGSQDTFEIYLWSLETGKLLEILRGHTGPISWLQFSPLGSLLASSSWDKSYRLWDPINPEGNNEHVEFVTEAVALCYSPNGKELAVSTLDAQITFWNVEESLQTGSIECRRDIWSGRRTEDLVTTRHLASTKCFTSIAYTADGSCLLAGGRSKYICIYDVPTKILLRRYQISGNRSYDAMQRYLDSRKMTEAGPEDLIEISSESESEDIQLPGVVKGEHSSRKTRPEIETRGVQFSPTGLSWAAVTTDGLMVYSLDQGLTFDPFELGTDITPGAVIQAILSEHYMEALVYSVHLNEQSLLQRAIESVPTDQIKLIMSTLPFRYIPKLIPHFAHFLSSTTHLQFYMQWIQSLLLYHGRSIQGEIVTLAPGLTALQNSIHEKMADLSSLTDSNKFRLDYFIMVQQRDKAVNNT</sequence>
<reference evidence="8 9" key="1">
    <citation type="journal article" date="2023" name="BMC Biol.">
        <title>The compact genome of the sponge Oopsacas minuta (Hexactinellida) is lacking key metazoan core genes.</title>
        <authorList>
            <person name="Santini S."/>
            <person name="Schenkelaars Q."/>
            <person name="Jourda C."/>
            <person name="Duchesne M."/>
            <person name="Belahbib H."/>
            <person name="Rocher C."/>
            <person name="Selva M."/>
            <person name="Riesgo A."/>
            <person name="Vervoort M."/>
            <person name="Leys S.P."/>
            <person name="Kodjabachian L."/>
            <person name="Le Bivic A."/>
            <person name="Borchiellini C."/>
            <person name="Claverie J.M."/>
            <person name="Renard E."/>
        </authorList>
    </citation>
    <scope>NUCLEOTIDE SEQUENCE [LARGE SCALE GENOMIC DNA]</scope>
    <source>
        <strain evidence="8">SPO-2</strain>
    </source>
</reference>
<dbReference type="Pfam" id="PF04003">
    <property type="entry name" value="Utp12"/>
    <property type="match status" value="1"/>
</dbReference>
<dbReference type="PROSITE" id="PS50294">
    <property type="entry name" value="WD_REPEATS_REGION"/>
    <property type="match status" value="3"/>
</dbReference>
<evidence type="ECO:0000313" key="9">
    <source>
        <dbReference type="Proteomes" id="UP001165289"/>
    </source>
</evidence>
<dbReference type="GO" id="GO:0034388">
    <property type="term" value="C:Pwp2p-containing subcomplex of 90S preribosome"/>
    <property type="evidence" value="ECO:0007669"/>
    <property type="project" value="TreeGrafter"/>
</dbReference>
<evidence type="ECO:0000256" key="1">
    <source>
        <dbReference type="ARBA" id="ARBA00004604"/>
    </source>
</evidence>
<comment type="similarity">
    <text evidence="2">Belongs to the WD repeat PWP2 family.</text>
</comment>
<evidence type="ECO:0000256" key="4">
    <source>
        <dbReference type="ARBA" id="ARBA00022737"/>
    </source>
</evidence>
<feature type="repeat" description="WD" evidence="6">
    <location>
        <begin position="382"/>
        <end position="423"/>
    </location>
</feature>
<dbReference type="EMBL" id="JAKMXF010000297">
    <property type="protein sequence ID" value="KAI6652717.1"/>
    <property type="molecule type" value="Genomic_DNA"/>
</dbReference>
<dbReference type="Proteomes" id="UP001165289">
    <property type="component" value="Unassembled WGS sequence"/>
</dbReference>
<keyword evidence="9" id="KW-1185">Reference proteome</keyword>
<dbReference type="InterPro" id="IPR001680">
    <property type="entry name" value="WD40_rpt"/>
</dbReference>
<dbReference type="SUPFAM" id="SSF50998">
    <property type="entry name" value="Quinoprotein alcohol dehydrogenase-like"/>
    <property type="match status" value="1"/>
</dbReference>
<dbReference type="SUPFAM" id="SSF50978">
    <property type="entry name" value="WD40 repeat-like"/>
    <property type="match status" value="1"/>
</dbReference>
<evidence type="ECO:0000256" key="3">
    <source>
        <dbReference type="ARBA" id="ARBA00022574"/>
    </source>
</evidence>
<evidence type="ECO:0000259" key="7">
    <source>
        <dbReference type="Pfam" id="PF04003"/>
    </source>
</evidence>
<dbReference type="PANTHER" id="PTHR19858:SF0">
    <property type="entry name" value="PERIODIC TRYPTOPHAN PROTEIN 2 HOMOLOG"/>
    <property type="match status" value="1"/>
</dbReference>
<dbReference type="GO" id="GO:0032040">
    <property type="term" value="C:small-subunit processome"/>
    <property type="evidence" value="ECO:0007669"/>
    <property type="project" value="TreeGrafter"/>
</dbReference>
<dbReference type="GO" id="GO:0000028">
    <property type="term" value="P:ribosomal small subunit assembly"/>
    <property type="evidence" value="ECO:0007669"/>
    <property type="project" value="TreeGrafter"/>
</dbReference>
<dbReference type="InterPro" id="IPR015943">
    <property type="entry name" value="WD40/YVTN_repeat-like_dom_sf"/>
</dbReference>
<dbReference type="Gene3D" id="2.130.10.10">
    <property type="entry name" value="YVTN repeat-like/Quinoprotein amine dehydrogenase"/>
    <property type="match status" value="3"/>
</dbReference>
<dbReference type="InterPro" id="IPR007148">
    <property type="entry name" value="SSU_processome_Utp12"/>
</dbReference>
<dbReference type="CDD" id="cd00200">
    <property type="entry name" value="WD40"/>
    <property type="match status" value="1"/>
</dbReference>
<proteinExistence type="inferred from homology"/>
<dbReference type="InterPro" id="IPR011047">
    <property type="entry name" value="Quinoprotein_ADH-like_sf"/>
</dbReference>
<evidence type="ECO:0000256" key="6">
    <source>
        <dbReference type="PROSITE-ProRule" id="PRU00221"/>
    </source>
</evidence>
<feature type="repeat" description="WD" evidence="6">
    <location>
        <begin position="510"/>
        <end position="542"/>
    </location>
</feature>
<feature type="repeat" description="WD" evidence="6">
    <location>
        <begin position="424"/>
        <end position="465"/>
    </location>
</feature>